<dbReference type="HOGENOM" id="CLU_000961_3_0_1"/>
<dbReference type="InterPro" id="IPR008271">
    <property type="entry name" value="Ser/Thr_kinase_AS"/>
</dbReference>
<evidence type="ECO:0000256" key="8">
    <source>
        <dbReference type="ARBA" id="ARBA00068103"/>
    </source>
</evidence>
<feature type="compositionally biased region" description="Polar residues" evidence="11">
    <location>
        <begin position="99"/>
        <end position="112"/>
    </location>
</feature>
<keyword evidence="2" id="KW-0808">Transferase</keyword>
<feature type="region of interest" description="Disordered" evidence="11">
    <location>
        <begin position="1343"/>
        <end position="1457"/>
    </location>
</feature>
<feature type="compositionally biased region" description="Low complexity" evidence="11">
    <location>
        <begin position="1115"/>
        <end position="1124"/>
    </location>
</feature>
<dbReference type="RefSeq" id="XP_007800901.1">
    <property type="nucleotide sequence ID" value="XM_007802710.1"/>
</dbReference>
<evidence type="ECO:0000256" key="10">
    <source>
        <dbReference type="SAM" id="Coils"/>
    </source>
</evidence>
<feature type="compositionally biased region" description="Polar residues" evidence="11">
    <location>
        <begin position="314"/>
        <end position="328"/>
    </location>
</feature>
<feature type="region of interest" description="Disordered" evidence="11">
    <location>
        <begin position="268"/>
        <end position="354"/>
    </location>
</feature>
<dbReference type="GeneID" id="19239130"/>
<evidence type="ECO:0000256" key="3">
    <source>
        <dbReference type="ARBA" id="ARBA00022741"/>
    </source>
</evidence>
<sequence length="1805" mass="195812">MSVPRQRSSSRVSNRSTSSSPSRYHPVHSRTIPDPQHLTTSSASNTPSLLVSPGSAGSPYSPSAYSNASGLRPRAQTAQSRSPPGSIRRHHQHPAGQRMVSSNQAMESQRQQYIPGPPPPSMAQSAQPHIMTLPPPPPRPHHQASTPGVPPPPPGPPPGAHPPGTVFGIPAGWQQSWGRPQGLPPGFPPPPPMNNANQAQNQHLAYIAGQMPHARQPPNLAIPPPPPMEKPLVSATFIPGGDSFGPGVGIPPFEDSQYSTHWNQFQYSAPNSAHSDSNTRELGHPPTPSSTRAPPSLPLRENTDPISPGPPTATRLNPQPHSSSQGNEISKHEGSIKRQKTSSTSTASGSSHDISAQWPADRVYAWLAANGFSKDWQETFQNLNIQMSDFIELGRSGGGAPKMHQIVFPQLATVCSKNKTGWDQGREREEGKRMRKLIRRLVDNANIDAGSSGLGHRRRGSSQALPSASTDGNVENSPNLPRHDFTPTPSTAGAEGSPGKQMPAQMSGPGHKSSFQTRSSTLPVFSKNSSQNSTPSDPSHPDNNNHSHGRTKDSRNALNHLGPRGRHSPNASGDAPPAGLVSRYHDISPQSGSPSLGHTVPTSAGPTSSSPLPRAEQHAKSNSADSMYKNAGYNRANLHPPTLSDQSRQSQVNASADGSMSTRFYESRRNVQEQGRPSMESGRQNSNDTTSNNKETNKGFLSKFMNRRRHDTHPSPEESFLESPTSPYVPRPLLPSLSLSKPQLNGSDASLAQRPPSASIMSEEEKSSMRGRTKTTLGRKYVFVTPDRWNYRLIDITDYETANALRKIICLELGVQDPDFAQIFLTEAGQVEHEEALNDSTLVSFSRKHSDNLGSLKFYVRSPATSAALPFPASAGLGLTFAQRAHPSPPFLGQFNRRAMDEDEYTKLVAKAQDLGILGSKDDSTKGPLIESPPPMVPGTNQKQDDSEREAIIRKAAAEFKRDAERKQKAYQESRQQTRESGIRASTVIDFDTPRESPFEDKKTDLIPVRKPPTAPSESNTLTKVNSLSKKSGERIRPPSTVDALKRISDPIAEEISDRGRRRAIGPTPSVSQGIGAALANVGKMVGAPATMGNSGVSDQDPPQRALQSVDFGQRGSSPGSSPRAFTWGKGNVMFKVPDYDEDGSGLQEIPQISIPPNTAAQRLRRQDASPGVSPASEHPSRPPNPSNRKSYGPAFDFEEEDISFEKSPIPQEDSDDDSDDGLFAIPLVTTSLSKSSNENVKVRKPALTVNTDSRTKKSCSVAFQSPSTAGPSTAPTIRTPETDGAGSSGGRSSFERQLSDTNTSYSPDDKMSRRNSFASEIWASRPPVENVVDHLDEFFPGVDLDQPYLEDGTTSPQSAADQSSKDGPAPSLRGRVTYGTEGLPLRLMKNDSDTLGSDESTLKAKDRDSIASVAQRSLRRSGGLGRMKSIREVAKGRNDLVRSRSSAALQKPAESTGIVRRKSTKMFGATIVQIRPKPGNRLSTLDPIPQEEVPQENTPKRQATFKIIRGQLIGKGTYGRVYLGMNATTGEFLAVKQVEVNQAALHDKERVKEMVAALDQEIDTMQHLEHANIVQYLGCERKEFSISIYLEYIAGGSVGSCLRKHGKFEESVVKSLTRQTLEGLAYLHREGILHRDLKADNILLDLDGTCKISDFGISKKTDNIYGNDVTNSMQGSVFWMAPEVVRAQGEGYSAKVDIWSLGCVVLEMFAGRRPWSREEAIGAIFKLGSLNQAPPIPDDVRATASVDGLNFMYDCFQVTPSDRPTAETLLRHSTFCIPDPYYNFYDTVLAAKLRTADAGTSNVE</sequence>
<dbReference type="Gene3D" id="1.10.510.10">
    <property type="entry name" value="Transferase(Phosphotransferase) domain 1"/>
    <property type="match status" value="1"/>
</dbReference>
<feature type="compositionally biased region" description="Basic and acidic residues" evidence="11">
    <location>
        <begin position="539"/>
        <end position="555"/>
    </location>
</feature>
<dbReference type="PROSITE" id="PS50011">
    <property type="entry name" value="PROTEIN_KINASE_DOM"/>
    <property type="match status" value="1"/>
</dbReference>
<feature type="compositionally biased region" description="Basic and acidic residues" evidence="11">
    <location>
        <begin position="1430"/>
        <end position="1443"/>
    </location>
</feature>
<evidence type="ECO:0000256" key="4">
    <source>
        <dbReference type="ARBA" id="ARBA00022777"/>
    </source>
</evidence>
<feature type="coiled-coil region" evidence="10">
    <location>
        <begin position="1542"/>
        <end position="1569"/>
    </location>
</feature>
<comment type="catalytic activity">
    <reaction evidence="7">
        <text>L-seryl-[protein] + ATP = O-phospho-L-seryl-[protein] + ADP + H(+)</text>
        <dbReference type="Rhea" id="RHEA:17989"/>
        <dbReference type="Rhea" id="RHEA-COMP:9863"/>
        <dbReference type="Rhea" id="RHEA-COMP:11604"/>
        <dbReference type="ChEBI" id="CHEBI:15378"/>
        <dbReference type="ChEBI" id="CHEBI:29999"/>
        <dbReference type="ChEBI" id="CHEBI:30616"/>
        <dbReference type="ChEBI" id="CHEBI:83421"/>
        <dbReference type="ChEBI" id="CHEBI:456216"/>
        <dbReference type="EC" id="2.7.11.24"/>
    </reaction>
    <physiologicalReaction direction="left-to-right" evidence="7">
        <dbReference type="Rhea" id="RHEA:17990"/>
    </physiologicalReaction>
</comment>
<keyword evidence="4" id="KW-0418">Kinase</keyword>
<protein>
    <recommendedName>
        <fullName evidence="8">Mitogen-activated protein kinase kinae kinase bck1</fullName>
        <ecNumber evidence="1">2.7.11.24</ecNumber>
    </recommendedName>
</protein>
<evidence type="ECO:0000256" key="6">
    <source>
        <dbReference type="ARBA" id="ARBA00047919"/>
    </source>
</evidence>
<feature type="compositionally biased region" description="Polar residues" evidence="11">
    <location>
        <begin position="588"/>
        <end position="611"/>
    </location>
</feature>
<feature type="domain" description="Protein kinase" evidence="12">
    <location>
        <begin position="1508"/>
        <end position="1776"/>
    </location>
</feature>
<feature type="region of interest" description="Disordered" evidence="11">
    <location>
        <begin position="920"/>
        <end position="1042"/>
    </location>
</feature>
<feature type="compositionally biased region" description="Low complexity" evidence="11">
    <location>
        <begin position="289"/>
        <end position="300"/>
    </location>
</feature>
<feature type="compositionally biased region" description="Basic and acidic residues" evidence="11">
    <location>
        <begin position="1401"/>
        <end position="1410"/>
    </location>
</feature>
<feature type="compositionally biased region" description="Polar residues" evidence="11">
    <location>
        <begin position="681"/>
        <end position="694"/>
    </location>
</feature>
<feature type="binding site" evidence="9">
    <location>
        <position position="1537"/>
    </location>
    <ligand>
        <name>ATP</name>
        <dbReference type="ChEBI" id="CHEBI:30616"/>
    </ligand>
</feature>
<dbReference type="PANTHER" id="PTHR48016">
    <property type="entry name" value="MAP KINASE KINASE KINASE SSK2-RELATED-RELATED"/>
    <property type="match status" value="1"/>
</dbReference>
<feature type="region of interest" description="Disordered" evidence="11">
    <location>
        <begin position="447"/>
        <end position="773"/>
    </location>
</feature>
<feature type="region of interest" description="Disordered" evidence="11">
    <location>
        <begin position="1087"/>
        <end position="1315"/>
    </location>
</feature>
<feature type="compositionally biased region" description="Polar residues" evidence="11">
    <location>
        <begin position="463"/>
        <end position="479"/>
    </location>
</feature>
<feature type="compositionally biased region" description="Polar residues" evidence="11">
    <location>
        <begin position="1353"/>
        <end position="1363"/>
    </location>
</feature>
<name>U1GMH9_ENDPU</name>
<dbReference type="PANTHER" id="PTHR48016:SF48">
    <property type="entry name" value="SERINE_THREONINE-PROTEIN KINASE BCK1_SLK1_SSP31"/>
    <property type="match status" value="1"/>
</dbReference>
<dbReference type="EMBL" id="KE720951">
    <property type="protein sequence ID" value="ERF73473.1"/>
    <property type="molecule type" value="Genomic_DNA"/>
</dbReference>
<evidence type="ECO:0000256" key="1">
    <source>
        <dbReference type="ARBA" id="ARBA00012411"/>
    </source>
</evidence>
<feature type="compositionally biased region" description="Polar residues" evidence="11">
    <location>
        <begin position="643"/>
        <end position="664"/>
    </location>
</feature>
<keyword evidence="14" id="KW-1185">Reference proteome</keyword>
<dbReference type="PROSITE" id="PS00107">
    <property type="entry name" value="PROTEIN_KINASE_ATP"/>
    <property type="match status" value="1"/>
</dbReference>
<feature type="compositionally biased region" description="Low complexity" evidence="11">
    <location>
        <begin position="341"/>
        <end position="351"/>
    </location>
</feature>
<feature type="compositionally biased region" description="Polar residues" evidence="11">
    <location>
        <begin position="1229"/>
        <end position="1240"/>
    </location>
</feature>
<dbReference type="PROSITE" id="PS00108">
    <property type="entry name" value="PROTEIN_KINASE_ST"/>
    <property type="match status" value="1"/>
</dbReference>
<feature type="compositionally biased region" description="Polar residues" evidence="11">
    <location>
        <begin position="513"/>
        <end position="538"/>
    </location>
</feature>
<feature type="compositionally biased region" description="Polar residues" evidence="11">
    <location>
        <begin position="37"/>
        <end position="49"/>
    </location>
</feature>
<evidence type="ECO:0000256" key="7">
    <source>
        <dbReference type="ARBA" id="ARBA00048130"/>
    </source>
</evidence>
<dbReference type="GO" id="GO:0005524">
    <property type="term" value="F:ATP binding"/>
    <property type="evidence" value="ECO:0007669"/>
    <property type="project" value="UniProtKB-UniRule"/>
</dbReference>
<evidence type="ECO:0000313" key="13">
    <source>
        <dbReference type="EMBL" id="ERF73473.1"/>
    </source>
</evidence>
<gene>
    <name evidence="13" type="ORF">EPUS_04096</name>
</gene>
<feature type="compositionally biased region" description="Pro residues" evidence="11">
    <location>
        <begin position="148"/>
        <end position="161"/>
    </location>
</feature>
<feature type="compositionally biased region" description="Polar residues" evidence="11">
    <location>
        <begin position="1262"/>
        <end position="1277"/>
    </location>
</feature>
<keyword evidence="5 9" id="KW-0067">ATP-binding</keyword>
<feature type="compositionally biased region" description="Polar residues" evidence="11">
    <location>
        <begin position="1016"/>
        <end position="1030"/>
    </location>
</feature>
<keyword evidence="10" id="KW-0175">Coiled coil</keyword>
<dbReference type="FunFam" id="1.10.510.10:FF:000182">
    <property type="entry name" value="MAP kinase kinase kinase mkh1"/>
    <property type="match status" value="1"/>
</dbReference>
<evidence type="ECO:0000256" key="2">
    <source>
        <dbReference type="ARBA" id="ARBA00022679"/>
    </source>
</evidence>
<dbReference type="OMA" id="MQISPKP"/>
<dbReference type="InterPro" id="IPR011009">
    <property type="entry name" value="Kinase-like_dom_sf"/>
</dbReference>
<keyword evidence="3 9" id="KW-0547">Nucleotide-binding</keyword>
<accession>U1GMH9</accession>
<dbReference type="EC" id="2.7.11.24" evidence="1"/>
<dbReference type="SMART" id="SM00220">
    <property type="entry name" value="S_TKc"/>
    <property type="match status" value="1"/>
</dbReference>
<dbReference type="InterPro" id="IPR050538">
    <property type="entry name" value="MAP_kinase_kinase_kinase"/>
</dbReference>
<evidence type="ECO:0000256" key="11">
    <source>
        <dbReference type="SAM" id="MobiDB-lite"/>
    </source>
</evidence>
<dbReference type="SUPFAM" id="SSF56112">
    <property type="entry name" value="Protein kinase-like (PK-like)"/>
    <property type="match status" value="1"/>
</dbReference>
<dbReference type="Pfam" id="PF00069">
    <property type="entry name" value="Pkinase"/>
    <property type="match status" value="1"/>
</dbReference>
<dbReference type="Proteomes" id="UP000019373">
    <property type="component" value="Unassembled WGS sequence"/>
</dbReference>
<feature type="region of interest" description="Disordered" evidence="11">
    <location>
        <begin position="1"/>
        <end position="252"/>
    </location>
</feature>
<dbReference type="InterPro" id="IPR000719">
    <property type="entry name" value="Prot_kinase_dom"/>
</dbReference>
<evidence type="ECO:0000259" key="12">
    <source>
        <dbReference type="PROSITE" id="PS50011"/>
    </source>
</evidence>
<organism evidence="13 14">
    <name type="scientific">Endocarpon pusillum (strain Z07020 / HMAS-L-300199)</name>
    <name type="common">Lichen-forming fungus</name>
    <dbReference type="NCBI Taxonomy" id="1263415"/>
    <lineage>
        <taxon>Eukaryota</taxon>
        <taxon>Fungi</taxon>
        <taxon>Dikarya</taxon>
        <taxon>Ascomycota</taxon>
        <taxon>Pezizomycotina</taxon>
        <taxon>Eurotiomycetes</taxon>
        <taxon>Chaetothyriomycetidae</taxon>
        <taxon>Verrucariales</taxon>
        <taxon>Verrucariaceae</taxon>
        <taxon>Endocarpon</taxon>
    </lineage>
</organism>
<evidence type="ECO:0000256" key="5">
    <source>
        <dbReference type="ARBA" id="ARBA00022840"/>
    </source>
</evidence>
<reference evidence="14" key="1">
    <citation type="journal article" date="2014" name="BMC Genomics">
        <title>Genome characteristics reveal the impact of lichenization on lichen-forming fungus Endocarpon pusillum Hedwig (Verrucariales, Ascomycota).</title>
        <authorList>
            <person name="Wang Y.-Y."/>
            <person name="Liu B."/>
            <person name="Zhang X.-Y."/>
            <person name="Zhou Q.-M."/>
            <person name="Zhang T."/>
            <person name="Li H."/>
            <person name="Yu Y.-F."/>
            <person name="Zhang X.-L."/>
            <person name="Hao X.-Y."/>
            <person name="Wang M."/>
            <person name="Wang L."/>
            <person name="Wei J.-C."/>
        </authorList>
    </citation>
    <scope>NUCLEOTIDE SEQUENCE [LARGE SCALE GENOMIC DNA]</scope>
    <source>
        <strain evidence="14">Z07020 / HMAS-L-300199</strain>
    </source>
</reference>
<dbReference type="GO" id="GO:0004707">
    <property type="term" value="F:MAP kinase activity"/>
    <property type="evidence" value="ECO:0007669"/>
    <property type="project" value="UniProtKB-EC"/>
</dbReference>
<evidence type="ECO:0000313" key="14">
    <source>
        <dbReference type="Proteomes" id="UP000019373"/>
    </source>
</evidence>
<proteinExistence type="predicted"/>
<feature type="compositionally biased region" description="Basic and acidic residues" evidence="11">
    <location>
        <begin position="992"/>
        <end position="1005"/>
    </location>
</feature>
<evidence type="ECO:0000256" key="9">
    <source>
        <dbReference type="PROSITE-ProRule" id="PRU10141"/>
    </source>
</evidence>
<feature type="compositionally biased region" description="Low complexity" evidence="11">
    <location>
        <begin position="734"/>
        <end position="744"/>
    </location>
</feature>
<dbReference type="eggNOG" id="KOG0198">
    <property type="taxonomic scope" value="Eukaryota"/>
</dbReference>
<dbReference type="OrthoDB" id="266718at2759"/>
<feature type="compositionally biased region" description="Pro residues" evidence="11">
    <location>
        <begin position="182"/>
        <end position="193"/>
    </location>
</feature>
<dbReference type="InterPro" id="IPR017441">
    <property type="entry name" value="Protein_kinase_ATP_BS"/>
</dbReference>
<comment type="catalytic activity">
    <reaction evidence="6">
        <text>L-threonyl-[protein] + ATP = O-phospho-L-threonyl-[protein] + ADP + H(+)</text>
        <dbReference type="Rhea" id="RHEA:46608"/>
        <dbReference type="Rhea" id="RHEA-COMP:11060"/>
        <dbReference type="Rhea" id="RHEA-COMP:11605"/>
        <dbReference type="ChEBI" id="CHEBI:15378"/>
        <dbReference type="ChEBI" id="CHEBI:30013"/>
        <dbReference type="ChEBI" id="CHEBI:30616"/>
        <dbReference type="ChEBI" id="CHEBI:61977"/>
        <dbReference type="ChEBI" id="CHEBI:456216"/>
        <dbReference type="EC" id="2.7.11.24"/>
    </reaction>
    <physiologicalReaction direction="left-to-right" evidence="6">
        <dbReference type="Rhea" id="RHEA:46609"/>
    </physiologicalReaction>
</comment>
<feature type="compositionally biased region" description="Low complexity" evidence="11">
    <location>
        <begin position="52"/>
        <end position="70"/>
    </location>
</feature>
<feature type="compositionally biased region" description="Pro residues" evidence="11">
    <location>
        <begin position="220"/>
        <end position="229"/>
    </location>
</feature>
<feature type="compositionally biased region" description="Low complexity" evidence="11">
    <location>
        <begin position="1"/>
        <end position="23"/>
    </location>
</feature>
<feature type="compositionally biased region" description="Basic and acidic residues" evidence="11">
    <location>
        <begin position="943"/>
        <end position="982"/>
    </location>
</feature>